<dbReference type="Proteomes" id="UP001151760">
    <property type="component" value="Unassembled WGS sequence"/>
</dbReference>
<dbReference type="InterPro" id="IPR012337">
    <property type="entry name" value="RNaseH-like_sf"/>
</dbReference>
<keyword evidence="4" id="KW-1185">Reference proteome</keyword>
<dbReference type="InterPro" id="IPR054722">
    <property type="entry name" value="PolX-like_BBD"/>
</dbReference>
<evidence type="ECO:0000313" key="4">
    <source>
        <dbReference type="Proteomes" id="UP001151760"/>
    </source>
</evidence>
<dbReference type="PANTHER" id="PTHR42648">
    <property type="entry name" value="TRANSPOSASE, PUTATIVE-RELATED"/>
    <property type="match status" value="1"/>
</dbReference>
<proteinExistence type="predicted"/>
<dbReference type="InterPro" id="IPR001584">
    <property type="entry name" value="Integrase_cat-core"/>
</dbReference>
<evidence type="ECO:0000259" key="2">
    <source>
        <dbReference type="PROSITE" id="PS50994"/>
    </source>
</evidence>
<comment type="caution">
    <text evidence="3">The sequence shown here is derived from an EMBL/GenBank/DDBJ whole genome shotgun (WGS) entry which is preliminary data.</text>
</comment>
<name>A0ABQ5F738_9ASTR</name>
<dbReference type="Pfam" id="PF22936">
    <property type="entry name" value="Pol_BBD"/>
    <property type="match status" value="1"/>
</dbReference>
<keyword evidence="1" id="KW-0378">Hydrolase</keyword>
<reference evidence="3" key="1">
    <citation type="journal article" date="2022" name="Int. J. Mol. Sci.">
        <title>Draft Genome of Tanacetum Coccineum: Genomic Comparison of Closely Related Tanacetum-Family Plants.</title>
        <authorList>
            <person name="Yamashiro T."/>
            <person name="Shiraishi A."/>
            <person name="Nakayama K."/>
            <person name="Satake H."/>
        </authorList>
    </citation>
    <scope>NUCLEOTIDE SEQUENCE</scope>
</reference>
<evidence type="ECO:0000313" key="3">
    <source>
        <dbReference type="EMBL" id="GJT58683.1"/>
    </source>
</evidence>
<dbReference type="EMBL" id="BQNB010017040">
    <property type="protein sequence ID" value="GJT58683.1"/>
    <property type="molecule type" value="Genomic_DNA"/>
</dbReference>
<dbReference type="PROSITE" id="PS50994">
    <property type="entry name" value="INTEGRASE"/>
    <property type="match status" value="1"/>
</dbReference>
<protein>
    <submittedName>
        <fullName evidence="3">Gag-pol polyprotein</fullName>
    </submittedName>
</protein>
<sequence length="338" mass="37232">MDTCKNGIKSDTLMFEQFQKFVNMYEQFEIFLDIVEQLKNFLVSKPHAMSTSSNKGFTSFSKWILDSGATHHMSYLLSQFISVNLNFSKSIAAANGGSMPLAGIGSVETPSIALSDVYYIPSLTMNLASEVVGTGHRQGDLYVLDHFRDIHAIASSSVDLSSFGALGKIDAHDISDCSGCKLAKFSALPFSNSVSSFNAPFDPVHSDVWGPSPRRSDFLTTFKEFRALVKTQHSTVMKCFRCDLGGEYTSNDFVGLLKSDGTLYQTSCTDTPQQNGVAERKHRHIVETTRSFLLSADVPSVFWGEVVLTATYVINRIPTAHNSGLSPFEKLYGTLPDY</sequence>
<dbReference type="PANTHER" id="PTHR42648:SF26">
    <property type="entry name" value="INTEGRASE CATALYTIC DOMAIN-CONTAINING PROTEIN"/>
    <property type="match status" value="1"/>
</dbReference>
<reference evidence="3" key="2">
    <citation type="submission" date="2022-01" db="EMBL/GenBank/DDBJ databases">
        <authorList>
            <person name="Yamashiro T."/>
            <person name="Shiraishi A."/>
            <person name="Satake H."/>
            <person name="Nakayama K."/>
        </authorList>
    </citation>
    <scope>NUCLEOTIDE SEQUENCE</scope>
</reference>
<evidence type="ECO:0000256" key="1">
    <source>
        <dbReference type="ARBA" id="ARBA00022670"/>
    </source>
</evidence>
<dbReference type="InterPro" id="IPR036397">
    <property type="entry name" value="RNaseH_sf"/>
</dbReference>
<dbReference type="Gene3D" id="3.30.420.10">
    <property type="entry name" value="Ribonuclease H-like superfamily/Ribonuclease H"/>
    <property type="match status" value="1"/>
</dbReference>
<gene>
    <name evidence="3" type="ORF">Tco_1002216</name>
</gene>
<dbReference type="SUPFAM" id="SSF53098">
    <property type="entry name" value="Ribonuclease H-like"/>
    <property type="match status" value="1"/>
</dbReference>
<feature type="domain" description="Integrase catalytic" evidence="2">
    <location>
        <begin position="243"/>
        <end position="335"/>
    </location>
</feature>
<dbReference type="InterPro" id="IPR039537">
    <property type="entry name" value="Retrotran_Ty1/copia-like"/>
</dbReference>
<keyword evidence="1" id="KW-0645">Protease</keyword>
<accession>A0ABQ5F738</accession>
<organism evidence="3 4">
    <name type="scientific">Tanacetum coccineum</name>
    <dbReference type="NCBI Taxonomy" id="301880"/>
    <lineage>
        <taxon>Eukaryota</taxon>
        <taxon>Viridiplantae</taxon>
        <taxon>Streptophyta</taxon>
        <taxon>Embryophyta</taxon>
        <taxon>Tracheophyta</taxon>
        <taxon>Spermatophyta</taxon>
        <taxon>Magnoliopsida</taxon>
        <taxon>eudicotyledons</taxon>
        <taxon>Gunneridae</taxon>
        <taxon>Pentapetalae</taxon>
        <taxon>asterids</taxon>
        <taxon>campanulids</taxon>
        <taxon>Asterales</taxon>
        <taxon>Asteraceae</taxon>
        <taxon>Asteroideae</taxon>
        <taxon>Anthemideae</taxon>
        <taxon>Anthemidinae</taxon>
        <taxon>Tanacetum</taxon>
    </lineage>
</organism>